<dbReference type="RefSeq" id="WP_085276686.1">
    <property type="nucleotide sequence ID" value="NZ_FXAG01000013.1"/>
</dbReference>
<accession>A0A1Y6C2U7</accession>
<dbReference type="GO" id="GO:0016887">
    <property type="term" value="F:ATP hydrolysis activity"/>
    <property type="evidence" value="ECO:0007669"/>
    <property type="project" value="InterPro"/>
</dbReference>
<protein>
    <submittedName>
        <fullName evidence="3">General secretion pathway protein A</fullName>
    </submittedName>
</protein>
<dbReference type="InterPro" id="IPR036366">
    <property type="entry name" value="PGBDSf"/>
</dbReference>
<dbReference type="Pfam" id="PF13401">
    <property type="entry name" value="AAA_22"/>
    <property type="match status" value="1"/>
</dbReference>
<proteinExistence type="predicted"/>
<dbReference type="Proteomes" id="UP000192920">
    <property type="component" value="Unassembled WGS sequence"/>
</dbReference>
<dbReference type="InterPro" id="IPR048809">
    <property type="entry name" value="GspA_C39-like"/>
</dbReference>
<feature type="region of interest" description="Disordered" evidence="1">
    <location>
        <begin position="533"/>
        <end position="553"/>
    </location>
</feature>
<dbReference type="PANTHER" id="PTHR35894">
    <property type="entry name" value="GENERAL SECRETION PATHWAY PROTEIN A-RELATED"/>
    <property type="match status" value="1"/>
</dbReference>
<dbReference type="Gene3D" id="1.10.101.10">
    <property type="entry name" value="PGBD-like superfamily/PGBD"/>
    <property type="match status" value="1"/>
</dbReference>
<reference evidence="4" key="1">
    <citation type="submission" date="2017-04" db="EMBL/GenBank/DDBJ databases">
        <authorList>
            <person name="Varghese N."/>
            <person name="Submissions S."/>
        </authorList>
    </citation>
    <scope>NUCLEOTIDE SEQUENCE [LARGE SCALE GENOMIC DNA]</scope>
    <source>
        <strain evidence="4">DSM 22618</strain>
    </source>
</reference>
<dbReference type="CDD" id="cd00009">
    <property type="entry name" value="AAA"/>
    <property type="match status" value="1"/>
</dbReference>
<dbReference type="InterPro" id="IPR003593">
    <property type="entry name" value="AAA+_ATPase"/>
</dbReference>
<dbReference type="Pfam" id="PF21327">
    <property type="entry name" value="GspA_C39-like"/>
    <property type="match status" value="1"/>
</dbReference>
<dbReference type="SUPFAM" id="SSF52540">
    <property type="entry name" value="P-loop containing nucleoside triphosphate hydrolases"/>
    <property type="match status" value="1"/>
</dbReference>
<evidence type="ECO:0000256" key="1">
    <source>
        <dbReference type="SAM" id="MobiDB-lite"/>
    </source>
</evidence>
<dbReference type="STRING" id="1123014.SAMN02745746_02450"/>
<dbReference type="InterPro" id="IPR052026">
    <property type="entry name" value="ExeA_AAA_ATPase_DNA-bind"/>
</dbReference>
<organism evidence="3 4">
    <name type="scientific">Pseudogulbenkiania subflava DSM 22618</name>
    <dbReference type="NCBI Taxonomy" id="1123014"/>
    <lineage>
        <taxon>Bacteria</taxon>
        <taxon>Pseudomonadati</taxon>
        <taxon>Pseudomonadota</taxon>
        <taxon>Betaproteobacteria</taxon>
        <taxon>Neisseriales</taxon>
        <taxon>Chromobacteriaceae</taxon>
        <taxon>Pseudogulbenkiania</taxon>
    </lineage>
</organism>
<dbReference type="InterPro" id="IPR049945">
    <property type="entry name" value="AAA_22"/>
</dbReference>
<feature type="domain" description="AAA+ ATPase" evidence="2">
    <location>
        <begin position="42"/>
        <end position="196"/>
    </location>
</feature>
<dbReference type="InterPro" id="IPR002477">
    <property type="entry name" value="Peptidoglycan-bd-like"/>
</dbReference>
<dbReference type="Gene3D" id="3.40.50.300">
    <property type="entry name" value="P-loop containing nucleotide triphosphate hydrolases"/>
    <property type="match status" value="1"/>
</dbReference>
<gene>
    <name evidence="3" type="ORF">SAMN02745746_02450</name>
</gene>
<evidence type="ECO:0000259" key="2">
    <source>
        <dbReference type="SMART" id="SM00382"/>
    </source>
</evidence>
<evidence type="ECO:0000313" key="3">
    <source>
        <dbReference type="EMBL" id="SMF30656.1"/>
    </source>
</evidence>
<dbReference type="Pfam" id="PF01471">
    <property type="entry name" value="PG_binding_1"/>
    <property type="match status" value="1"/>
</dbReference>
<dbReference type="AlphaFoldDB" id="A0A1Y6C2U7"/>
<dbReference type="Gene3D" id="3.90.70.10">
    <property type="entry name" value="Cysteine proteinases"/>
    <property type="match status" value="1"/>
</dbReference>
<dbReference type="SUPFAM" id="SSF47090">
    <property type="entry name" value="PGBD-like"/>
    <property type="match status" value="1"/>
</dbReference>
<dbReference type="PANTHER" id="PTHR35894:SF1">
    <property type="entry name" value="PHOSPHORIBULOKINASE _ URIDINE KINASE FAMILY"/>
    <property type="match status" value="1"/>
</dbReference>
<keyword evidence="4" id="KW-1185">Reference proteome</keyword>
<dbReference type="SMART" id="SM00382">
    <property type="entry name" value="AAA"/>
    <property type="match status" value="1"/>
</dbReference>
<dbReference type="InterPro" id="IPR027417">
    <property type="entry name" value="P-loop_NTPase"/>
</dbReference>
<dbReference type="EMBL" id="FXAG01000013">
    <property type="protein sequence ID" value="SMF30656.1"/>
    <property type="molecule type" value="Genomic_DNA"/>
</dbReference>
<sequence>MYTNHYGLADPPFSIAPDPRFLFMSHRHREALAHLMYGIGGDGGFVLLTGEIGTGKTTICRCFLQQLPDNCDVAFIFNPKLNVLELLSTICEELDIPAPPDHTSNKAFTDGINDHLLAAHAQGRTTLLIIDEAQNLDSDVLEQIRLLTNLETDQRKLLHIILLGQPELRDKLARPELQQLSQRIVARYHLGPLQPEEITAYVHHRLDVAGSRRTLFSPSLNRLLFRLSGGIPRKLNILCDRALLGAYVQGKDAVDREIVRQAAKEVYGQSAPRSWQKLVIGLGALLSATTLATALFYYAEPFAQNRAVPSTPGLKPSLAKHAAPATSSARAMRTDTSAVSAPAFLAQSTGPDGVRQAYQALLARWGIRLPVDDEASTCRQAEAFGLHCLSESGDLEQLRRLDRPAVLQLRLPDGGTGYLLLSALHDSQAVLMSGAQMFTLPLSALNQLWSGRYTLLWKAPPNYRAPLARGSRGLMVSWLNHQFGQPLEPLSATAQNPLFDARLEEQVMRFQRADGLPSDGIVGPHTLIRLTRSSDTTSPRLLGTTTKNPGMKG</sequence>
<name>A0A1Y6C2U7_9NEIS</name>
<evidence type="ECO:0000313" key="4">
    <source>
        <dbReference type="Proteomes" id="UP000192920"/>
    </source>
</evidence>
<dbReference type="InterPro" id="IPR036365">
    <property type="entry name" value="PGBD-like_sf"/>
</dbReference>